<keyword evidence="1" id="KW-0812">Transmembrane</keyword>
<feature type="transmembrane region" description="Helical" evidence="1">
    <location>
        <begin position="6"/>
        <end position="22"/>
    </location>
</feature>
<dbReference type="OrthoDB" id="677174at2"/>
<keyword evidence="1" id="KW-1133">Transmembrane helix</keyword>
<organism evidence="2 3">
    <name type="scientific">Actinoplanes regularis</name>
    <dbReference type="NCBI Taxonomy" id="52697"/>
    <lineage>
        <taxon>Bacteria</taxon>
        <taxon>Bacillati</taxon>
        <taxon>Actinomycetota</taxon>
        <taxon>Actinomycetes</taxon>
        <taxon>Micromonosporales</taxon>
        <taxon>Micromonosporaceae</taxon>
        <taxon>Actinoplanes</taxon>
    </lineage>
</organism>
<feature type="transmembrane region" description="Helical" evidence="1">
    <location>
        <begin position="51"/>
        <end position="69"/>
    </location>
</feature>
<gene>
    <name evidence="2" type="ORF">SAMN06264365_13732</name>
</gene>
<dbReference type="EMBL" id="FZNR01000037">
    <property type="protein sequence ID" value="SNT08310.1"/>
    <property type="molecule type" value="Genomic_DNA"/>
</dbReference>
<evidence type="ECO:0000256" key="1">
    <source>
        <dbReference type="SAM" id="Phobius"/>
    </source>
</evidence>
<accession>A0A239JR59</accession>
<keyword evidence="3" id="KW-1185">Reference proteome</keyword>
<dbReference type="SUPFAM" id="SSF55729">
    <property type="entry name" value="Acyl-CoA N-acyltransferases (Nat)"/>
    <property type="match status" value="1"/>
</dbReference>
<evidence type="ECO:0008006" key="4">
    <source>
        <dbReference type="Google" id="ProtNLM"/>
    </source>
</evidence>
<dbReference type="Proteomes" id="UP000198415">
    <property type="component" value="Unassembled WGS sequence"/>
</dbReference>
<proteinExistence type="predicted"/>
<protein>
    <recommendedName>
        <fullName evidence="4">Inner membrane protein</fullName>
    </recommendedName>
</protein>
<evidence type="ECO:0000313" key="2">
    <source>
        <dbReference type="EMBL" id="SNT08310.1"/>
    </source>
</evidence>
<dbReference type="AlphaFoldDB" id="A0A239JR59"/>
<dbReference type="InterPro" id="IPR016181">
    <property type="entry name" value="Acyl_CoA_acyltransferase"/>
</dbReference>
<evidence type="ECO:0000313" key="3">
    <source>
        <dbReference type="Proteomes" id="UP000198415"/>
    </source>
</evidence>
<reference evidence="2 3" key="1">
    <citation type="submission" date="2017-06" db="EMBL/GenBank/DDBJ databases">
        <authorList>
            <person name="Kim H.J."/>
            <person name="Triplett B.A."/>
        </authorList>
    </citation>
    <scope>NUCLEOTIDE SEQUENCE [LARGE SCALE GENOMIC DNA]</scope>
    <source>
        <strain evidence="2 3">DSM 43151</strain>
    </source>
</reference>
<dbReference type="RefSeq" id="WP_089299066.1">
    <property type="nucleotide sequence ID" value="NZ_BOMU01000129.1"/>
</dbReference>
<name>A0A239JR59_9ACTN</name>
<sequence>MTLLNLIGWIGSALVVLSLLQSRLLRLRVLNLAGCAVVFGFNVVIPNWPMAVLNAALALINGWHLWRMLATRHDDRTYEVVEVPADDAFLTHFLRFHGKDVSRSHPRFTGDSAAHPGSTAFLLVNGDEAVGAMQFHSVGDGVAQVDLDYVKPRYQDLTPGEFVFRGSRYFADHGYHTVITPPGMLKPYYGRLGFKRQGESYVWELPDDQRRPR</sequence>
<keyword evidence="1" id="KW-0472">Membrane</keyword>